<dbReference type="AlphaFoldDB" id="A0A3M0KQ84"/>
<proteinExistence type="predicted"/>
<comment type="caution">
    <text evidence="1">The sequence shown here is derived from an EMBL/GenBank/DDBJ whole genome shotgun (WGS) entry which is preliminary data.</text>
</comment>
<dbReference type="Proteomes" id="UP000269221">
    <property type="component" value="Unassembled WGS sequence"/>
</dbReference>
<accession>A0A3M0KQ84</accession>
<gene>
    <name evidence="1" type="ORF">DUI87_07630</name>
</gene>
<dbReference type="EMBL" id="QRBI01000104">
    <property type="protein sequence ID" value="RMC15439.1"/>
    <property type="molecule type" value="Genomic_DNA"/>
</dbReference>
<evidence type="ECO:0000313" key="2">
    <source>
        <dbReference type="Proteomes" id="UP000269221"/>
    </source>
</evidence>
<evidence type="ECO:0000313" key="1">
    <source>
        <dbReference type="EMBL" id="RMC15439.1"/>
    </source>
</evidence>
<sequence>MQNWWTWHFTYSHKNKMYYGKYYGKCIFTCQPPDVLHALLEMCGETLSELDGEIAISEKHKKSSGFFRKDRHTVTELEFRPV</sequence>
<keyword evidence="2" id="KW-1185">Reference proteome</keyword>
<protein>
    <submittedName>
        <fullName evidence="1">Uncharacterized protein</fullName>
    </submittedName>
</protein>
<organism evidence="1 2">
    <name type="scientific">Hirundo rustica rustica</name>
    <dbReference type="NCBI Taxonomy" id="333673"/>
    <lineage>
        <taxon>Eukaryota</taxon>
        <taxon>Metazoa</taxon>
        <taxon>Chordata</taxon>
        <taxon>Craniata</taxon>
        <taxon>Vertebrata</taxon>
        <taxon>Euteleostomi</taxon>
        <taxon>Archelosauria</taxon>
        <taxon>Archosauria</taxon>
        <taxon>Dinosauria</taxon>
        <taxon>Saurischia</taxon>
        <taxon>Theropoda</taxon>
        <taxon>Coelurosauria</taxon>
        <taxon>Aves</taxon>
        <taxon>Neognathae</taxon>
        <taxon>Neoaves</taxon>
        <taxon>Telluraves</taxon>
        <taxon>Australaves</taxon>
        <taxon>Passeriformes</taxon>
        <taxon>Sylvioidea</taxon>
        <taxon>Hirundinidae</taxon>
        <taxon>Hirundo</taxon>
    </lineage>
</organism>
<reference evidence="1 2" key="1">
    <citation type="submission" date="2018-07" db="EMBL/GenBank/DDBJ databases">
        <title>A high quality draft genome assembly of the barn swallow (H. rustica rustica).</title>
        <authorList>
            <person name="Formenti G."/>
            <person name="Chiara M."/>
            <person name="Poveda L."/>
            <person name="Francoijs K.-J."/>
            <person name="Bonisoli-Alquati A."/>
            <person name="Canova L."/>
            <person name="Gianfranceschi L."/>
            <person name="Horner D.S."/>
            <person name="Saino N."/>
        </authorList>
    </citation>
    <scope>NUCLEOTIDE SEQUENCE [LARGE SCALE GENOMIC DNA]</scope>
    <source>
        <strain evidence="1">Chelidonia</strain>
        <tissue evidence="1">Blood</tissue>
    </source>
</reference>
<name>A0A3M0KQ84_HIRRU</name>